<feature type="compositionally biased region" description="Low complexity" evidence="1">
    <location>
        <begin position="326"/>
        <end position="338"/>
    </location>
</feature>
<reference evidence="2 3" key="1">
    <citation type="submission" date="2014-03" db="EMBL/GenBank/DDBJ databases">
        <title>Genomics of Bifidobacteria.</title>
        <authorList>
            <person name="Ventura M."/>
            <person name="Milani C."/>
            <person name="Lugli G.A."/>
        </authorList>
    </citation>
    <scope>NUCLEOTIDE SEQUENCE [LARGE SCALE GENOMIC DNA]</scope>
    <source>
        <strain evidence="2 3">DSM 23975</strain>
    </source>
</reference>
<dbReference type="Proteomes" id="UP000028984">
    <property type="component" value="Unassembled WGS sequence"/>
</dbReference>
<dbReference type="NCBIfam" id="TIGR03543">
    <property type="entry name" value="divI1A_rptt_fam"/>
    <property type="match status" value="1"/>
</dbReference>
<feature type="compositionally biased region" description="Low complexity" evidence="1">
    <location>
        <begin position="466"/>
        <end position="494"/>
    </location>
</feature>
<feature type="compositionally biased region" description="Polar residues" evidence="1">
    <location>
        <begin position="548"/>
        <end position="563"/>
    </location>
</feature>
<feature type="compositionally biased region" description="Basic and acidic residues" evidence="1">
    <location>
        <begin position="567"/>
        <end position="578"/>
    </location>
</feature>
<keyword evidence="3" id="KW-1185">Reference proteome</keyword>
<dbReference type="eggNOG" id="COG3170">
    <property type="taxonomic scope" value="Bacteria"/>
</dbReference>
<dbReference type="RefSeq" id="WP_044090006.1">
    <property type="nucleotide sequence ID" value="NZ_JDUW01000018.1"/>
</dbReference>
<accession>A0A087CVJ3</accession>
<feature type="compositionally biased region" description="Low complexity" evidence="1">
    <location>
        <begin position="290"/>
        <end position="302"/>
    </location>
</feature>
<feature type="region of interest" description="Disordered" evidence="1">
    <location>
        <begin position="281"/>
        <end position="303"/>
    </location>
</feature>
<sequence length="614" mass="64033">MAKKLREGDGKAGIARAGKRKLGYDTTQVDAFLERAHTLYDSEGINLTQQDIQSVSFELAKDGYVISQVDAALHRLEQAVVDKQTAWEIGQQGRVAWKAQTEKLYQKVASHVERAPRERFKPGAPKQPSYDKKQVDRIADQVVDKAAAALGVDGVTQNDVKGLADLNADAVNNVIFTQRKGRNGYDERQVDYFLNVCVQLLSRIESYARISDYVANGGTTANQSAANQSVDTSHNASGQVTPLIANDAQRSTVAAPQAAAAVTGESFDALRQAEQNLFPAPATAQAEAQSGVSGSAPSVPSAYTPQTINQVSTASNASAVPIQAPSSAQSAVQSPTVQYPSVQQNRQALPVPSPSPDAPAAVPASVRHDASESADQVPPSFDPQPKPAATAAGPAQQAASLSTNRNLTDGNPSLAALAHMAEVSQELPAVDASSFAPKMPSLNTPSALKLNTEPAANVANAVNTFTPAGQPAPQAQSAAASHTTSPVAPAVQPATPAPPAMPVSFAPAVKPERNTGSVAVPVVAQPAAQPAAQPVPQSAAAPAAHDGPQSSVKPQSQTGQPASEQPAAEKTDNQHETKFSTLFPLIPNFDDDLGNSIPDLSFPTLNDDDTKKEQ</sequence>
<evidence type="ECO:0000256" key="1">
    <source>
        <dbReference type="SAM" id="MobiDB-lite"/>
    </source>
</evidence>
<feature type="region of interest" description="Disordered" evidence="1">
    <location>
        <begin position="529"/>
        <end position="614"/>
    </location>
</feature>
<feature type="region of interest" description="Disordered" evidence="1">
    <location>
        <begin position="326"/>
        <end position="407"/>
    </location>
</feature>
<gene>
    <name evidence="2" type="ORF">BREU_0328</name>
</gene>
<evidence type="ECO:0000313" key="3">
    <source>
        <dbReference type="Proteomes" id="UP000028984"/>
    </source>
</evidence>
<feature type="compositionally biased region" description="Low complexity" evidence="1">
    <location>
        <begin position="387"/>
        <end position="399"/>
    </location>
</feature>
<feature type="region of interest" description="Disordered" evidence="1">
    <location>
        <begin position="466"/>
        <end position="496"/>
    </location>
</feature>
<dbReference type="InterPro" id="IPR019932">
    <property type="entry name" value="CHP03543"/>
</dbReference>
<comment type="caution">
    <text evidence="2">The sequence shown here is derived from an EMBL/GenBank/DDBJ whole genome shotgun (WGS) entry which is preliminary data.</text>
</comment>
<dbReference type="InterPro" id="IPR019933">
    <property type="entry name" value="DivIVA_domain"/>
</dbReference>
<name>A0A087CVJ3_9BIFI</name>
<evidence type="ECO:0000313" key="2">
    <source>
        <dbReference type="EMBL" id="KFI87293.1"/>
    </source>
</evidence>
<feature type="compositionally biased region" description="Low complexity" evidence="1">
    <location>
        <begin position="529"/>
        <end position="544"/>
    </location>
</feature>
<dbReference type="EMBL" id="JGZK01000003">
    <property type="protein sequence ID" value="KFI87293.1"/>
    <property type="molecule type" value="Genomic_DNA"/>
</dbReference>
<dbReference type="AlphaFoldDB" id="A0A087CVJ3"/>
<dbReference type="NCBIfam" id="TIGR03544">
    <property type="entry name" value="DivI1A_domain"/>
    <property type="match status" value="2"/>
</dbReference>
<proteinExistence type="predicted"/>
<dbReference type="STRING" id="1437610.BREU_0328"/>
<dbReference type="OrthoDB" id="3480096at2"/>
<protein>
    <submittedName>
        <fullName evidence="2">Pyridoxine biosynthesis enzyme</fullName>
    </submittedName>
</protein>
<organism evidence="2 3">
    <name type="scientific">Bifidobacterium reuteri DSM 23975</name>
    <dbReference type="NCBI Taxonomy" id="1437610"/>
    <lineage>
        <taxon>Bacteria</taxon>
        <taxon>Bacillati</taxon>
        <taxon>Actinomycetota</taxon>
        <taxon>Actinomycetes</taxon>
        <taxon>Bifidobacteriales</taxon>
        <taxon>Bifidobacteriaceae</taxon>
        <taxon>Bifidobacterium</taxon>
    </lineage>
</organism>